<evidence type="ECO:0000259" key="6">
    <source>
        <dbReference type="SMART" id="SM00316"/>
    </source>
</evidence>
<dbReference type="SMART" id="SM00316">
    <property type="entry name" value="S1"/>
    <property type="match status" value="1"/>
</dbReference>
<dbReference type="Pfam" id="PF15985">
    <property type="entry name" value="KH_6"/>
    <property type="match status" value="1"/>
</dbReference>
<comment type="caution">
    <text evidence="7">The sequence shown here is derived from an EMBL/GenBank/DDBJ whole genome shotgun (WGS) entry which is preliminary data.</text>
</comment>
<comment type="subcellular location">
    <subcellularLocation>
        <location evidence="1">Nucleus</location>
    </subcellularLocation>
</comment>
<dbReference type="InterPro" id="IPR036612">
    <property type="entry name" value="KH_dom_type_1_sf"/>
</dbReference>
<evidence type="ECO:0000313" key="7">
    <source>
        <dbReference type="EMBL" id="CAL5219144.1"/>
    </source>
</evidence>
<dbReference type="InterPro" id="IPR026699">
    <property type="entry name" value="Exosome_RNA_bind1/RRP40/RRP4"/>
</dbReference>
<keyword evidence="4" id="KW-0694">RNA-binding</keyword>
<dbReference type="InterPro" id="IPR012340">
    <property type="entry name" value="NA-bd_OB-fold"/>
</dbReference>
<dbReference type="SUPFAM" id="SSF50249">
    <property type="entry name" value="Nucleic acid-binding proteins"/>
    <property type="match status" value="1"/>
</dbReference>
<dbReference type="Gene3D" id="2.40.50.140">
    <property type="entry name" value="Nucleic acid-binding proteins"/>
    <property type="match status" value="1"/>
</dbReference>
<protein>
    <submittedName>
        <fullName evidence="7">G921 protein</fullName>
    </submittedName>
</protein>
<dbReference type="InterPro" id="IPR003029">
    <property type="entry name" value="S1_domain"/>
</dbReference>
<keyword evidence="8" id="KW-1185">Reference proteome</keyword>
<evidence type="ECO:0000313" key="8">
    <source>
        <dbReference type="Proteomes" id="UP001497392"/>
    </source>
</evidence>
<dbReference type="Pfam" id="PF21266">
    <property type="entry name" value="S1_RRP4"/>
    <property type="match status" value="1"/>
</dbReference>
<evidence type="ECO:0000256" key="3">
    <source>
        <dbReference type="ARBA" id="ARBA00022835"/>
    </source>
</evidence>
<dbReference type="Gene3D" id="2.40.50.100">
    <property type="match status" value="1"/>
</dbReference>
<gene>
    <name evidence="7" type="primary">g921</name>
    <name evidence="7" type="ORF">VP750_LOCUS803</name>
</gene>
<dbReference type="SUPFAM" id="SSF110324">
    <property type="entry name" value="Ribosomal L27 protein-like"/>
    <property type="match status" value="1"/>
</dbReference>
<dbReference type="PANTHER" id="PTHR21321">
    <property type="entry name" value="PNAS-3 RELATED"/>
    <property type="match status" value="1"/>
</dbReference>
<evidence type="ECO:0000256" key="2">
    <source>
        <dbReference type="ARBA" id="ARBA00009155"/>
    </source>
</evidence>
<feature type="domain" description="S1 motif" evidence="6">
    <location>
        <begin position="56"/>
        <end position="136"/>
    </location>
</feature>
<dbReference type="CDD" id="cd22525">
    <property type="entry name" value="KH-I_Rrp4_eukar"/>
    <property type="match status" value="1"/>
</dbReference>
<reference evidence="7 8" key="1">
    <citation type="submission" date="2024-06" db="EMBL/GenBank/DDBJ databases">
        <authorList>
            <person name="Kraege A."/>
            <person name="Thomma B."/>
        </authorList>
    </citation>
    <scope>NUCLEOTIDE SEQUENCE [LARGE SCALE GENOMIC DNA]</scope>
</reference>
<dbReference type="PANTHER" id="PTHR21321:SF4">
    <property type="entry name" value="EXOSOME COMPLEX COMPONENT RRP4"/>
    <property type="match status" value="1"/>
</dbReference>
<keyword evidence="3" id="KW-0271">Exosome</keyword>
<accession>A0ABP1FGT8</accession>
<dbReference type="InterPro" id="IPR004088">
    <property type="entry name" value="KH_dom_type_1"/>
</dbReference>
<evidence type="ECO:0000256" key="1">
    <source>
        <dbReference type="ARBA" id="ARBA00004123"/>
    </source>
</evidence>
<comment type="similarity">
    <text evidence="2">Belongs to the RRP4 family.</text>
</comment>
<evidence type="ECO:0000256" key="4">
    <source>
        <dbReference type="ARBA" id="ARBA00022884"/>
    </source>
</evidence>
<organism evidence="7 8">
    <name type="scientific">Coccomyxa viridis</name>
    <dbReference type="NCBI Taxonomy" id="1274662"/>
    <lineage>
        <taxon>Eukaryota</taxon>
        <taxon>Viridiplantae</taxon>
        <taxon>Chlorophyta</taxon>
        <taxon>core chlorophytes</taxon>
        <taxon>Trebouxiophyceae</taxon>
        <taxon>Trebouxiophyceae incertae sedis</taxon>
        <taxon>Coccomyxaceae</taxon>
        <taxon>Coccomyxa</taxon>
    </lineage>
</organism>
<dbReference type="EMBL" id="CAXHTA020000002">
    <property type="protein sequence ID" value="CAL5219144.1"/>
    <property type="molecule type" value="Genomic_DNA"/>
</dbReference>
<dbReference type="InterPro" id="IPR048565">
    <property type="entry name" value="S1_RRP4"/>
</dbReference>
<dbReference type="SUPFAM" id="SSF54791">
    <property type="entry name" value="Eukaryotic type KH-domain (KH-domain type I)"/>
    <property type="match status" value="1"/>
</dbReference>
<evidence type="ECO:0000256" key="5">
    <source>
        <dbReference type="SAM" id="MobiDB-lite"/>
    </source>
</evidence>
<name>A0ABP1FGT8_9CHLO</name>
<dbReference type="Proteomes" id="UP001497392">
    <property type="component" value="Unassembled WGS sequence"/>
</dbReference>
<feature type="region of interest" description="Disordered" evidence="5">
    <location>
        <begin position="190"/>
        <end position="211"/>
    </location>
</feature>
<sequence>MVCVGDRIDTDMQEGFLRGHGTQVLDGQLVATECGLVERVNKLVSVRPLRQRYSAALGDIVIGRVTEVAGKRWRLDIGARQEVSLQLSSVDLPGGAQRRRTAEDEIKMRTIFKEGDLLSAEVQSLHADGSIALHTRSAKYGKLTGGDLLYVPAALVKRQKHHFTNLTTMGITMILGCNGMVWLAPTHEGSSAAASSTSAPEQTAAKAPASAAEREAVSKAANAVRLLASLSMNISPASLLNVCKVCAERGVQAKDMLTASFIGAMLEEESQQRLQTSL</sequence>
<dbReference type="CDD" id="cd05789">
    <property type="entry name" value="S1_Rrp4"/>
    <property type="match status" value="1"/>
</dbReference>
<proteinExistence type="inferred from homology"/>